<evidence type="ECO:0000313" key="3">
    <source>
        <dbReference type="Proteomes" id="UP000821853"/>
    </source>
</evidence>
<dbReference type="Proteomes" id="UP000821853">
    <property type="component" value="Chromosome 4"/>
</dbReference>
<comment type="caution">
    <text evidence="2">The sequence shown here is derived from an EMBL/GenBank/DDBJ whole genome shotgun (WGS) entry which is preliminary data.</text>
</comment>
<evidence type="ECO:0000313" key="2">
    <source>
        <dbReference type="EMBL" id="KAH9374095.1"/>
    </source>
</evidence>
<sequence>MFRFVVYFQANATHRWTSVWKHRAVAQADLGAASSSAEAVTSAMTLADCGGSNGLCREDTNGVGPPEAKRMRLDDSEQYFVCDCDVEAVIADAIAQIDVRDLFKEEMRRFSTRLSYIDKLERESALPPERVGPDLRRDSEQKNPEAIRDGATVNKSVLDFRTLIAVSAAGILHTR</sequence>
<reference evidence="2 3" key="1">
    <citation type="journal article" date="2020" name="Cell">
        <title>Large-Scale Comparative Analyses of Tick Genomes Elucidate Their Genetic Diversity and Vector Capacities.</title>
        <authorList>
            <consortium name="Tick Genome and Microbiome Consortium (TIGMIC)"/>
            <person name="Jia N."/>
            <person name="Wang J."/>
            <person name="Shi W."/>
            <person name="Du L."/>
            <person name="Sun Y."/>
            <person name="Zhan W."/>
            <person name="Jiang J.F."/>
            <person name="Wang Q."/>
            <person name="Zhang B."/>
            <person name="Ji P."/>
            <person name="Bell-Sakyi L."/>
            <person name="Cui X.M."/>
            <person name="Yuan T.T."/>
            <person name="Jiang B.G."/>
            <person name="Yang W.F."/>
            <person name="Lam T.T."/>
            <person name="Chang Q.C."/>
            <person name="Ding S.J."/>
            <person name="Wang X.J."/>
            <person name="Zhu J.G."/>
            <person name="Ruan X.D."/>
            <person name="Zhao L."/>
            <person name="Wei J.T."/>
            <person name="Ye R.Z."/>
            <person name="Que T.C."/>
            <person name="Du C.H."/>
            <person name="Zhou Y.H."/>
            <person name="Cheng J.X."/>
            <person name="Dai P.F."/>
            <person name="Guo W.B."/>
            <person name="Han X.H."/>
            <person name="Huang E.J."/>
            <person name="Li L.F."/>
            <person name="Wei W."/>
            <person name="Gao Y.C."/>
            <person name="Liu J.Z."/>
            <person name="Shao H.Z."/>
            <person name="Wang X."/>
            <person name="Wang C.C."/>
            <person name="Yang T.C."/>
            <person name="Huo Q.B."/>
            <person name="Li W."/>
            <person name="Chen H.Y."/>
            <person name="Chen S.E."/>
            <person name="Zhou L.G."/>
            <person name="Ni X.B."/>
            <person name="Tian J.H."/>
            <person name="Sheng Y."/>
            <person name="Liu T."/>
            <person name="Pan Y.S."/>
            <person name="Xia L.Y."/>
            <person name="Li J."/>
            <person name="Zhao F."/>
            <person name="Cao W.C."/>
        </authorList>
    </citation>
    <scope>NUCLEOTIDE SEQUENCE [LARGE SCALE GENOMIC DNA]</scope>
    <source>
        <strain evidence="2">HaeL-2018</strain>
    </source>
</reference>
<evidence type="ECO:0000256" key="1">
    <source>
        <dbReference type="SAM" id="MobiDB-lite"/>
    </source>
</evidence>
<organism evidence="2 3">
    <name type="scientific">Haemaphysalis longicornis</name>
    <name type="common">Bush tick</name>
    <dbReference type="NCBI Taxonomy" id="44386"/>
    <lineage>
        <taxon>Eukaryota</taxon>
        <taxon>Metazoa</taxon>
        <taxon>Ecdysozoa</taxon>
        <taxon>Arthropoda</taxon>
        <taxon>Chelicerata</taxon>
        <taxon>Arachnida</taxon>
        <taxon>Acari</taxon>
        <taxon>Parasitiformes</taxon>
        <taxon>Ixodida</taxon>
        <taxon>Ixodoidea</taxon>
        <taxon>Ixodidae</taxon>
        <taxon>Haemaphysalinae</taxon>
        <taxon>Haemaphysalis</taxon>
    </lineage>
</organism>
<protein>
    <submittedName>
        <fullName evidence="2">Uncharacterized protein</fullName>
    </submittedName>
</protein>
<proteinExistence type="predicted"/>
<name>A0A9J6GGW2_HAELO</name>
<dbReference type="VEuPathDB" id="VectorBase:HLOH_055541"/>
<keyword evidence="3" id="KW-1185">Reference proteome</keyword>
<gene>
    <name evidence="2" type="ORF">HPB48_005364</name>
</gene>
<dbReference type="AlphaFoldDB" id="A0A9J6GGW2"/>
<dbReference type="EMBL" id="JABSTR010000006">
    <property type="protein sequence ID" value="KAH9374095.1"/>
    <property type="molecule type" value="Genomic_DNA"/>
</dbReference>
<accession>A0A9J6GGW2</accession>
<feature type="region of interest" description="Disordered" evidence="1">
    <location>
        <begin position="125"/>
        <end position="148"/>
    </location>
</feature>
<feature type="compositionally biased region" description="Basic and acidic residues" evidence="1">
    <location>
        <begin position="131"/>
        <end position="148"/>
    </location>
</feature>